<organism evidence="4 5">
    <name type="scientific">Catellatospora coxensis</name>
    <dbReference type="NCBI Taxonomy" id="310354"/>
    <lineage>
        <taxon>Bacteria</taxon>
        <taxon>Bacillati</taxon>
        <taxon>Actinomycetota</taxon>
        <taxon>Actinomycetes</taxon>
        <taxon>Micromonosporales</taxon>
        <taxon>Micromonosporaceae</taxon>
        <taxon>Catellatospora</taxon>
    </lineage>
</organism>
<dbReference type="PANTHER" id="PTHR33392">
    <property type="entry name" value="POLYISOPRENYL-TEICHOIC ACID--PEPTIDOGLYCAN TEICHOIC ACID TRANSFERASE TAGU"/>
    <property type="match status" value="1"/>
</dbReference>
<reference evidence="4 5" key="1">
    <citation type="submission" date="2021-01" db="EMBL/GenBank/DDBJ databases">
        <title>Whole genome shotgun sequence of Catellatospora coxensis NBRC 107359.</title>
        <authorList>
            <person name="Komaki H."/>
            <person name="Tamura T."/>
        </authorList>
    </citation>
    <scope>NUCLEOTIDE SEQUENCE [LARGE SCALE GENOMIC DNA]</scope>
    <source>
        <strain evidence="4 5">NBRC 107359</strain>
    </source>
</reference>
<proteinExistence type="inferred from homology"/>
<name>A0A8J3P8M0_9ACTN</name>
<dbReference type="Gene3D" id="3.40.630.190">
    <property type="entry name" value="LCP protein"/>
    <property type="match status" value="1"/>
</dbReference>
<comment type="similarity">
    <text evidence="1">Belongs to the LytR/CpsA/Psr (LCP) family.</text>
</comment>
<comment type="caution">
    <text evidence="4">The sequence shown here is derived from an EMBL/GenBank/DDBJ whole genome shotgun (WGS) entry which is preliminary data.</text>
</comment>
<evidence type="ECO:0000313" key="4">
    <source>
        <dbReference type="EMBL" id="GIG07862.1"/>
    </source>
</evidence>
<feature type="transmembrane region" description="Helical" evidence="2">
    <location>
        <begin position="38"/>
        <end position="60"/>
    </location>
</feature>
<dbReference type="PANTHER" id="PTHR33392:SF6">
    <property type="entry name" value="POLYISOPRENYL-TEICHOIC ACID--PEPTIDOGLYCAN TEICHOIC ACID TRANSFERASE TAGU"/>
    <property type="match status" value="1"/>
</dbReference>
<dbReference type="InterPro" id="IPR004474">
    <property type="entry name" value="LytR_CpsA_psr"/>
</dbReference>
<feature type="domain" description="Cell envelope-related transcriptional attenuator" evidence="3">
    <location>
        <begin position="116"/>
        <end position="296"/>
    </location>
</feature>
<keyword evidence="5" id="KW-1185">Reference proteome</keyword>
<dbReference type="Pfam" id="PF03816">
    <property type="entry name" value="LytR_cpsA_psr"/>
    <property type="match status" value="1"/>
</dbReference>
<keyword evidence="2" id="KW-1133">Transmembrane helix</keyword>
<sequence>MVLRQETPGTERQMTLLESPRGLPDIAPLRPRRRRLPVWAVLMLGVMVLVLALGFGGAMVTQSYLHSLTSAVETGSVLEGEARKEPAVEGRTLRGAIDVLLLGLDTREGWVEGSGRADTIIMLHVPAGHDRAYLMSIPRDALVHIPAYPKANFYGARTRANAAYTYGSRNGQGWQGGAALTANMVHELTGLKFDGVAVVDFDAFKNVVDELDGVHMCVDQETRSDHFVVVDGKPKYAYGKKSGVFLPNTYVHHVGCRDMEGWEALDYVRQRKSGPYGDYDRQRHQQQLLKAIGDKVTSAGIITNPIKINSLLKAAGSTLKLDTGHADLFDYIWTLRGLTPGDLVMLKTNNGMYNRAKVKGTQALSPQTLLMFQAAANGTLDEYVAAHPEAVIGDASDLEPPIDSPAAANRR</sequence>
<dbReference type="EMBL" id="BONI01000039">
    <property type="protein sequence ID" value="GIG07862.1"/>
    <property type="molecule type" value="Genomic_DNA"/>
</dbReference>
<evidence type="ECO:0000256" key="1">
    <source>
        <dbReference type="ARBA" id="ARBA00006068"/>
    </source>
</evidence>
<keyword evidence="2" id="KW-0472">Membrane</keyword>
<dbReference type="NCBIfam" id="TIGR00350">
    <property type="entry name" value="lytR_cpsA_psr"/>
    <property type="match status" value="1"/>
</dbReference>
<keyword evidence="2" id="KW-0812">Transmembrane</keyword>
<dbReference type="Proteomes" id="UP000630887">
    <property type="component" value="Unassembled WGS sequence"/>
</dbReference>
<gene>
    <name evidence="4" type="ORF">Cco03nite_45620</name>
</gene>
<protein>
    <recommendedName>
        <fullName evidence="3">Cell envelope-related transcriptional attenuator domain-containing protein</fullName>
    </recommendedName>
</protein>
<evidence type="ECO:0000259" key="3">
    <source>
        <dbReference type="Pfam" id="PF03816"/>
    </source>
</evidence>
<dbReference type="InterPro" id="IPR050922">
    <property type="entry name" value="LytR/CpsA/Psr_CW_biosynth"/>
</dbReference>
<accession>A0A8J3P8M0</accession>
<dbReference type="AlphaFoldDB" id="A0A8J3P8M0"/>
<evidence type="ECO:0000313" key="5">
    <source>
        <dbReference type="Proteomes" id="UP000630887"/>
    </source>
</evidence>
<evidence type="ECO:0000256" key="2">
    <source>
        <dbReference type="SAM" id="Phobius"/>
    </source>
</evidence>